<keyword evidence="19" id="KW-1185">Reference proteome</keyword>
<evidence type="ECO:0000256" key="10">
    <source>
        <dbReference type="ARBA" id="ARBA00023270"/>
    </source>
</evidence>
<dbReference type="Pfam" id="PF01536">
    <property type="entry name" value="SAM_decarbox"/>
    <property type="match status" value="1"/>
</dbReference>
<feature type="site" description="Cleavage (non-hydrolytic); by autolysis" evidence="16">
    <location>
        <begin position="98"/>
        <end position="99"/>
    </location>
</feature>
<dbReference type="UniPathway" id="UPA00331">
    <property type="reaction ID" value="UER00451"/>
</dbReference>
<dbReference type="EMBL" id="KQ964468">
    <property type="protein sequence ID" value="KXN71734.1"/>
    <property type="molecule type" value="Genomic_DNA"/>
</dbReference>
<keyword evidence="3 12" id="KW-0949">S-adenosyl-L-methionine</keyword>
<evidence type="ECO:0000256" key="4">
    <source>
        <dbReference type="ARBA" id="ARBA00022793"/>
    </source>
</evidence>
<evidence type="ECO:0000256" key="6">
    <source>
        <dbReference type="ARBA" id="ARBA00023066"/>
    </source>
</evidence>
<feature type="active site" description="Proton acceptor; for processing activity" evidence="13">
    <location>
        <position position="296"/>
    </location>
</feature>
<proteinExistence type="inferred from homology"/>
<reference evidence="18 19" key="1">
    <citation type="journal article" date="2015" name="Genome Biol. Evol.">
        <title>Phylogenomic analyses indicate that early fungi evolved digesting cell walls of algal ancestors of land plants.</title>
        <authorList>
            <person name="Chang Y."/>
            <person name="Wang S."/>
            <person name="Sekimoto S."/>
            <person name="Aerts A.L."/>
            <person name="Choi C."/>
            <person name="Clum A."/>
            <person name="LaButti K.M."/>
            <person name="Lindquist E.A."/>
            <person name="Yee Ngan C."/>
            <person name="Ohm R.A."/>
            <person name="Salamov A.A."/>
            <person name="Grigoriev I.V."/>
            <person name="Spatafora J.W."/>
            <person name="Berbee M.L."/>
        </authorList>
    </citation>
    <scope>NUCLEOTIDE SEQUENCE [LARGE SCALE GENOMIC DNA]</scope>
    <source>
        <strain evidence="18 19">NRRL 28638</strain>
    </source>
</reference>
<dbReference type="OrthoDB" id="1068353at2759"/>
<keyword evidence="5 16" id="KW-0068">Autocatalytic cleavage</keyword>
<feature type="binding site" evidence="14">
    <location>
        <position position="98"/>
    </location>
    <ligand>
        <name>substrate</name>
    </ligand>
</feature>
<name>A0A137P9V0_CONC2</name>
<dbReference type="OMA" id="CYQRKNE"/>
<feature type="active site" description="Proton donor; for catalytic activity" evidence="13">
    <location>
        <position position="113"/>
    </location>
</feature>
<comment type="cofactor">
    <cofactor evidence="12">
        <name>pyruvate</name>
        <dbReference type="ChEBI" id="CHEBI:15361"/>
    </cofactor>
    <text evidence="12">Binds 1 pyruvoyl group covalently per subunit.</text>
</comment>
<comment type="similarity">
    <text evidence="2 12">Belongs to the eukaryotic AdoMetDC family.</text>
</comment>
<organism evidence="18 19">
    <name type="scientific">Conidiobolus coronatus (strain ATCC 28846 / CBS 209.66 / NRRL 28638)</name>
    <name type="common">Delacroixia coronata</name>
    <dbReference type="NCBI Taxonomy" id="796925"/>
    <lineage>
        <taxon>Eukaryota</taxon>
        <taxon>Fungi</taxon>
        <taxon>Fungi incertae sedis</taxon>
        <taxon>Zoopagomycota</taxon>
        <taxon>Entomophthoromycotina</taxon>
        <taxon>Entomophthoromycetes</taxon>
        <taxon>Entomophthorales</taxon>
        <taxon>Ancylistaceae</taxon>
        <taxon>Conidiobolus</taxon>
    </lineage>
</organism>
<sequence>MPPFNKHPATAPDIGISPDQYQDDIFTGFEGPEKLLEIWFSPSPYTRGTELPENPTVRLNQDLRSIPLEVITEMLDIVHCKILNTTSNEYFDSYVLSESSLFVYPHKMVLKTCGTTTLLLAVPKILRIASEYCGYSVPYRAFYSRKSFMFPKAQVYPHTDWTHEVSFLNQYFENGSHYMIGGSNSDQWFLYLTTPNMASGSLMNLNPNGVQQSGLNGVPHHKDTTIEILMTKLDPKTMEKFYIQPDQPEGAIGGRNLEKVSGIDKIYPEAIGDSYMFNPCGFSMNGLQGEHYFTYHVTPEEQCSYASFETNIPMETLTENGTIPLQQALQKLVSQVTDVFNPGKFSVTVFESQPIEEHLKSYHLNIPKVPKYAFSDRILYQFPDYSLRYAHFVRE</sequence>
<dbReference type="PANTHER" id="PTHR11570">
    <property type="entry name" value="S-ADENOSYLMETHIONINE DECARBOXYLASE"/>
    <property type="match status" value="1"/>
</dbReference>
<dbReference type="AlphaFoldDB" id="A0A137P9V0"/>
<feature type="binding site" evidence="14">
    <location>
        <position position="300"/>
    </location>
    <ligand>
        <name>substrate</name>
    </ligand>
</feature>
<evidence type="ECO:0000256" key="8">
    <source>
        <dbReference type="ARBA" id="ARBA00023145"/>
    </source>
</evidence>
<evidence type="ECO:0000256" key="13">
    <source>
        <dbReference type="PIRSR" id="PIRSR001355-1"/>
    </source>
</evidence>
<keyword evidence="8 12" id="KW-0865">Zymogen</keyword>
<dbReference type="InterPro" id="IPR018166">
    <property type="entry name" value="S-AdoMet_deCO2ase_CS"/>
</dbReference>
<gene>
    <name evidence="18" type="ORF">CONCODRAFT_78174</name>
</gene>
<dbReference type="EC" id="4.1.1.50" evidence="12"/>
<evidence type="ECO:0000313" key="18">
    <source>
        <dbReference type="EMBL" id="KXN71734.1"/>
    </source>
</evidence>
<dbReference type="PROSITE" id="PS01336">
    <property type="entry name" value="ADOMETDC"/>
    <property type="match status" value="1"/>
</dbReference>
<dbReference type="GO" id="GO:0006597">
    <property type="term" value="P:spermine biosynthetic process"/>
    <property type="evidence" value="ECO:0007669"/>
    <property type="project" value="EnsemblFungi"/>
</dbReference>
<dbReference type="GO" id="GO:0008295">
    <property type="term" value="P:spermidine biosynthetic process"/>
    <property type="evidence" value="ECO:0007669"/>
    <property type="project" value="UniProtKB-KW"/>
</dbReference>
<protein>
    <recommendedName>
        <fullName evidence="12">S-adenosylmethionine decarboxylase proenzyme</fullName>
        <ecNumber evidence="12">4.1.1.50</ecNumber>
    </recommendedName>
</protein>
<feature type="binding site" evidence="14">
    <location>
        <position position="29"/>
    </location>
    <ligand>
        <name>substrate</name>
    </ligand>
</feature>
<feature type="active site" description="Proton acceptor; for processing activity" evidence="13">
    <location>
        <position position="283"/>
    </location>
</feature>
<feature type="modified residue" description="Pyruvic acid (Ser); by autocatalysis" evidence="15">
    <location>
        <position position="99"/>
    </location>
</feature>
<keyword evidence="6 12" id="KW-0745">Spermidine biosynthesis</keyword>
<dbReference type="PANTHER" id="PTHR11570:SF0">
    <property type="entry name" value="S-ADENOSYLMETHIONINE DECARBOXYLASE PROENZYME"/>
    <property type="match status" value="1"/>
</dbReference>
<evidence type="ECO:0000256" key="15">
    <source>
        <dbReference type="PIRSR" id="PIRSR001355-3"/>
    </source>
</evidence>
<dbReference type="GO" id="GO:0015940">
    <property type="term" value="P:pantothenate biosynthetic process"/>
    <property type="evidence" value="ECO:0007669"/>
    <property type="project" value="EnsemblFungi"/>
</dbReference>
<feature type="active site" description="Schiff-base intermediate with substrate; via pyruvic acid" evidence="13">
    <location>
        <position position="99"/>
    </location>
</feature>
<evidence type="ECO:0000256" key="3">
    <source>
        <dbReference type="ARBA" id="ARBA00022691"/>
    </source>
</evidence>
<dbReference type="Proteomes" id="UP000070444">
    <property type="component" value="Unassembled WGS sequence"/>
</dbReference>
<accession>A0A137P9V0</accession>
<feature type="binding site" evidence="14">
    <location>
        <position position="277"/>
    </location>
    <ligand>
        <name>substrate</name>
    </ligand>
</feature>
<keyword evidence="11 12" id="KW-0670">Pyruvate</keyword>
<keyword evidence="7 12" id="KW-0620">Polyamine biosynthesis</keyword>
<evidence type="ECO:0000256" key="7">
    <source>
        <dbReference type="ARBA" id="ARBA00023115"/>
    </source>
</evidence>
<evidence type="ECO:0000256" key="17">
    <source>
        <dbReference type="PIRSR" id="PIRSR001355-5"/>
    </source>
</evidence>
<dbReference type="NCBIfam" id="TIGR00535">
    <property type="entry name" value="SAM_DCase"/>
    <property type="match status" value="1"/>
</dbReference>
<dbReference type="PIRSF" id="PIRSF001355">
    <property type="entry name" value="S-AdenosylMet_decarboxylase"/>
    <property type="match status" value="1"/>
</dbReference>
<dbReference type="InterPro" id="IPR001985">
    <property type="entry name" value="S-AdoMet_decarboxylase_euk"/>
</dbReference>
<dbReference type="SUPFAM" id="SSF56276">
    <property type="entry name" value="S-adenosylmethionine decarboxylase"/>
    <property type="match status" value="1"/>
</dbReference>
<dbReference type="InterPro" id="IPR016067">
    <property type="entry name" value="S-AdoMet_deCO2ase_core"/>
</dbReference>
<keyword evidence="10 12" id="KW-0704">Schiff base</keyword>
<evidence type="ECO:0000256" key="9">
    <source>
        <dbReference type="ARBA" id="ARBA00023239"/>
    </source>
</evidence>
<feature type="chain" id="PRO_5042322966" description="S-adenosylmethionine decarboxylase beta chain" evidence="17">
    <location>
        <begin position="1"/>
        <end position="98"/>
    </location>
</feature>
<dbReference type="Gene3D" id="3.60.90.10">
    <property type="entry name" value="S-adenosylmethionine decarboxylase"/>
    <property type="match status" value="1"/>
</dbReference>
<dbReference type="GO" id="GO:0004014">
    <property type="term" value="F:adenosylmethionine decarboxylase activity"/>
    <property type="evidence" value="ECO:0007669"/>
    <property type="project" value="UniProtKB-EC"/>
</dbReference>
<evidence type="ECO:0000256" key="12">
    <source>
        <dbReference type="PIRNR" id="PIRNR001355"/>
    </source>
</evidence>
<comment type="catalytic activity">
    <reaction evidence="12">
        <text>S-adenosyl-L-methionine + H(+) = S-adenosyl 3-(methylsulfanyl)propylamine + CO2</text>
        <dbReference type="Rhea" id="RHEA:15981"/>
        <dbReference type="ChEBI" id="CHEBI:15378"/>
        <dbReference type="ChEBI" id="CHEBI:16526"/>
        <dbReference type="ChEBI" id="CHEBI:57443"/>
        <dbReference type="ChEBI" id="CHEBI:59789"/>
        <dbReference type="EC" id="4.1.1.50"/>
    </reaction>
</comment>
<dbReference type="InterPro" id="IPR048283">
    <property type="entry name" value="AdoMetDC-like"/>
</dbReference>
<evidence type="ECO:0000256" key="14">
    <source>
        <dbReference type="PIRSR" id="PIRSR001355-2"/>
    </source>
</evidence>
<keyword evidence="9 12" id="KW-0456">Lyase</keyword>
<evidence type="ECO:0000256" key="16">
    <source>
        <dbReference type="PIRSR" id="PIRSR001355-4"/>
    </source>
</evidence>
<dbReference type="GO" id="GO:0005829">
    <property type="term" value="C:cytosol"/>
    <property type="evidence" value="ECO:0007669"/>
    <property type="project" value="TreeGrafter"/>
</dbReference>
<feature type="chain" id="PRO_5042322967" description="S-adenosylmethionine decarboxylase alpha chain" evidence="17">
    <location>
        <begin position="99"/>
        <end position="395"/>
    </location>
</feature>
<evidence type="ECO:0000256" key="5">
    <source>
        <dbReference type="ARBA" id="ARBA00022813"/>
    </source>
</evidence>
<keyword evidence="4 12" id="KW-0210">Decarboxylase</keyword>
<evidence type="ECO:0000256" key="2">
    <source>
        <dbReference type="ARBA" id="ARBA00008466"/>
    </source>
</evidence>
<dbReference type="STRING" id="796925.A0A137P9V0"/>
<comment type="pathway">
    <text evidence="1 12">Amine and polyamine biosynthesis; S-adenosylmethioninamine biosynthesis; S-adenosylmethioninamine from S-adenosyl-L-methionine: step 1/1.</text>
</comment>
<evidence type="ECO:0000256" key="1">
    <source>
        <dbReference type="ARBA" id="ARBA00004911"/>
    </source>
</evidence>
<evidence type="ECO:0000313" key="19">
    <source>
        <dbReference type="Proteomes" id="UP000070444"/>
    </source>
</evidence>
<evidence type="ECO:0000256" key="11">
    <source>
        <dbReference type="ARBA" id="ARBA00023317"/>
    </source>
</evidence>